<proteinExistence type="predicted"/>
<protein>
    <submittedName>
        <fullName evidence="2">Uncharacterized protein</fullName>
    </submittedName>
</protein>
<evidence type="ECO:0000313" key="2">
    <source>
        <dbReference type="EMBL" id="RPB19191.1"/>
    </source>
</evidence>
<evidence type="ECO:0000313" key="3">
    <source>
        <dbReference type="Proteomes" id="UP000267821"/>
    </source>
</evidence>
<feature type="region of interest" description="Disordered" evidence="1">
    <location>
        <begin position="28"/>
        <end position="56"/>
    </location>
</feature>
<feature type="compositionally biased region" description="Basic and acidic residues" evidence="1">
    <location>
        <begin position="28"/>
        <end position="39"/>
    </location>
</feature>
<name>A0A3N4LER6_9PEZI</name>
<keyword evidence="3" id="KW-1185">Reference proteome</keyword>
<gene>
    <name evidence="2" type="ORF">L211DRAFT_871445</name>
</gene>
<dbReference type="AlphaFoldDB" id="A0A3N4LER6"/>
<accession>A0A3N4LER6</accession>
<feature type="region of interest" description="Disordered" evidence="1">
    <location>
        <begin position="74"/>
        <end position="150"/>
    </location>
</feature>
<organism evidence="2 3">
    <name type="scientific">Terfezia boudieri ATCC MYA-4762</name>
    <dbReference type="NCBI Taxonomy" id="1051890"/>
    <lineage>
        <taxon>Eukaryota</taxon>
        <taxon>Fungi</taxon>
        <taxon>Dikarya</taxon>
        <taxon>Ascomycota</taxon>
        <taxon>Pezizomycotina</taxon>
        <taxon>Pezizomycetes</taxon>
        <taxon>Pezizales</taxon>
        <taxon>Pezizaceae</taxon>
        <taxon>Terfezia</taxon>
    </lineage>
</organism>
<sequence>MYATRLKAMRRPRSLILKDLVHPRDNGLHEQATEKDPSFLHHAPTPSQLHRDNYPHPYTCVSEYASDQPMERTYRMVSRGDRETPSSPKSGEIPGFLKADDATGSRRKLSLAENDESSVPASLVISHEPHPKELNLEPSTIQPSRLAPWL</sequence>
<reference evidence="2 3" key="1">
    <citation type="journal article" date="2018" name="Nat. Ecol. Evol.">
        <title>Pezizomycetes genomes reveal the molecular basis of ectomycorrhizal truffle lifestyle.</title>
        <authorList>
            <person name="Murat C."/>
            <person name="Payen T."/>
            <person name="Noel B."/>
            <person name="Kuo A."/>
            <person name="Morin E."/>
            <person name="Chen J."/>
            <person name="Kohler A."/>
            <person name="Krizsan K."/>
            <person name="Balestrini R."/>
            <person name="Da Silva C."/>
            <person name="Montanini B."/>
            <person name="Hainaut M."/>
            <person name="Levati E."/>
            <person name="Barry K.W."/>
            <person name="Belfiori B."/>
            <person name="Cichocki N."/>
            <person name="Clum A."/>
            <person name="Dockter R.B."/>
            <person name="Fauchery L."/>
            <person name="Guy J."/>
            <person name="Iotti M."/>
            <person name="Le Tacon F."/>
            <person name="Lindquist E.A."/>
            <person name="Lipzen A."/>
            <person name="Malagnac F."/>
            <person name="Mello A."/>
            <person name="Molinier V."/>
            <person name="Miyauchi S."/>
            <person name="Poulain J."/>
            <person name="Riccioni C."/>
            <person name="Rubini A."/>
            <person name="Sitrit Y."/>
            <person name="Splivallo R."/>
            <person name="Traeger S."/>
            <person name="Wang M."/>
            <person name="Zifcakova L."/>
            <person name="Wipf D."/>
            <person name="Zambonelli A."/>
            <person name="Paolocci F."/>
            <person name="Nowrousian M."/>
            <person name="Ottonello S."/>
            <person name="Baldrian P."/>
            <person name="Spatafora J.W."/>
            <person name="Henrissat B."/>
            <person name="Nagy L.G."/>
            <person name="Aury J.M."/>
            <person name="Wincker P."/>
            <person name="Grigoriev I.V."/>
            <person name="Bonfante P."/>
            <person name="Martin F.M."/>
        </authorList>
    </citation>
    <scope>NUCLEOTIDE SEQUENCE [LARGE SCALE GENOMIC DNA]</scope>
    <source>
        <strain evidence="2 3">ATCC MYA-4762</strain>
    </source>
</reference>
<dbReference type="InParanoid" id="A0A3N4LER6"/>
<evidence type="ECO:0000256" key="1">
    <source>
        <dbReference type="SAM" id="MobiDB-lite"/>
    </source>
</evidence>
<dbReference type="Proteomes" id="UP000267821">
    <property type="component" value="Unassembled WGS sequence"/>
</dbReference>
<dbReference type="EMBL" id="ML121596">
    <property type="protein sequence ID" value="RPB19191.1"/>
    <property type="molecule type" value="Genomic_DNA"/>
</dbReference>
<feature type="compositionally biased region" description="Basic and acidic residues" evidence="1">
    <location>
        <begin position="74"/>
        <end position="84"/>
    </location>
</feature>